<accession>A0A0E9WTB4</accession>
<reference evidence="1" key="2">
    <citation type="journal article" date="2015" name="Fish Shellfish Immunol.">
        <title>Early steps in the European eel (Anguilla anguilla)-Vibrio vulnificus interaction in the gills: Role of the RtxA13 toxin.</title>
        <authorList>
            <person name="Callol A."/>
            <person name="Pajuelo D."/>
            <person name="Ebbesson L."/>
            <person name="Teles M."/>
            <person name="MacKenzie S."/>
            <person name="Amaro C."/>
        </authorList>
    </citation>
    <scope>NUCLEOTIDE SEQUENCE</scope>
</reference>
<dbReference type="EMBL" id="GBXM01015066">
    <property type="protein sequence ID" value="JAH93511.1"/>
    <property type="molecule type" value="Transcribed_RNA"/>
</dbReference>
<reference evidence="1" key="1">
    <citation type="submission" date="2014-11" db="EMBL/GenBank/DDBJ databases">
        <authorList>
            <person name="Amaro Gonzalez C."/>
        </authorList>
    </citation>
    <scope>NUCLEOTIDE SEQUENCE</scope>
</reference>
<evidence type="ECO:0000313" key="1">
    <source>
        <dbReference type="EMBL" id="JAH93511.1"/>
    </source>
</evidence>
<organism evidence="1">
    <name type="scientific">Anguilla anguilla</name>
    <name type="common">European freshwater eel</name>
    <name type="synonym">Muraena anguilla</name>
    <dbReference type="NCBI Taxonomy" id="7936"/>
    <lineage>
        <taxon>Eukaryota</taxon>
        <taxon>Metazoa</taxon>
        <taxon>Chordata</taxon>
        <taxon>Craniata</taxon>
        <taxon>Vertebrata</taxon>
        <taxon>Euteleostomi</taxon>
        <taxon>Actinopterygii</taxon>
        <taxon>Neopterygii</taxon>
        <taxon>Teleostei</taxon>
        <taxon>Anguilliformes</taxon>
        <taxon>Anguillidae</taxon>
        <taxon>Anguilla</taxon>
    </lineage>
</organism>
<proteinExistence type="predicted"/>
<sequence>MLPFCALIKSICMDGIIIYTLNLRSGSVNMNSVTSWEAYCEEIMELVKRL</sequence>
<dbReference type="AlphaFoldDB" id="A0A0E9WTB4"/>
<protein>
    <submittedName>
        <fullName evidence="1">Uncharacterized protein</fullName>
    </submittedName>
</protein>
<name>A0A0E9WTB4_ANGAN</name>